<dbReference type="Gene3D" id="3.40.630.30">
    <property type="match status" value="1"/>
</dbReference>
<dbReference type="InterPro" id="IPR016181">
    <property type="entry name" value="Acyl_CoA_acyltransferase"/>
</dbReference>
<evidence type="ECO:0000256" key="2">
    <source>
        <dbReference type="ARBA" id="ARBA00023315"/>
    </source>
</evidence>
<dbReference type="Pfam" id="PF00583">
    <property type="entry name" value="Acetyltransf_1"/>
    <property type="match status" value="1"/>
</dbReference>
<dbReference type="InterPro" id="IPR000182">
    <property type="entry name" value="GNAT_dom"/>
</dbReference>
<proteinExistence type="predicted"/>
<dbReference type="SUPFAM" id="SSF55729">
    <property type="entry name" value="Acyl-CoA N-acyltransferases (Nat)"/>
    <property type="match status" value="1"/>
</dbReference>
<dbReference type="PANTHER" id="PTHR43877">
    <property type="entry name" value="AMINOALKYLPHOSPHONATE N-ACETYLTRANSFERASE-RELATED-RELATED"/>
    <property type="match status" value="1"/>
</dbReference>
<evidence type="ECO:0000313" key="4">
    <source>
        <dbReference type="EMBL" id="SVB00945.1"/>
    </source>
</evidence>
<keyword evidence="1" id="KW-0808">Transferase</keyword>
<sequence>VLIRPFNAGEQRFLVELWQRCGLTGPGSRPDADIHGCTGNPWSELLIAECSHSPVGSVMVGHDHKRGWVHYLAVAPDCRFLGIGRRLMRAAENWMRDRYVPRVEATIRPDNLVVRGFYDRIGYRPADFDVFEKNLTHE</sequence>
<dbReference type="InterPro" id="IPR050832">
    <property type="entry name" value="Bact_Acetyltransf"/>
</dbReference>
<name>A0A382AH74_9ZZZZ</name>
<dbReference type="AlphaFoldDB" id="A0A382AH74"/>
<organism evidence="4">
    <name type="scientific">marine metagenome</name>
    <dbReference type="NCBI Taxonomy" id="408172"/>
    <lineage>
        <taxon>unclassified sequences</taxon>
        <taxon>metagenomes</taxon>
        <taxon>ecological metagenomes</taxon>
    </lineage>
</organism>
<evidence type="ECO:0000259" key="3">
    <source>
        <dbReference type="PROSITE" id="PS51186"/>
    </source>
</evidence>
<accession>A0A382AH74</accession>
<reference evidence="4" key="1">
    <citation type="submission" date="2018-05" db="EMBL/GenBank/DDBJ databases">
        <authorList>
            <person name="Lanie J.A."/>
            <person name="Ng W.-L."/>
            <person name="Kazmierczak K.M."/>
            <person name="Andrzejewski T.M."/>
            <person name="Davidsen T.M."/>
            <person name="Wayne K.J."/>
            <person name="Tettelin H."/>
            <person name="Glass J.I."/>
            <person name="Rusch D."/>
            <person name="Podicherti R."/>
            <person name="Tsui H.-C.T."/>
            <person name="Winkler M.E."/>
        </authorList>
    </citation>
    <scope>NUCLEOTIDE SEQUENCE</scope>
</reference>
<dbReference type="PROSITE" id="PS51186">
    <property type="entry name" value="GNAT"/>
    <property type="match status" value="1"/>
</dbReference>
<dbReference type="CDD" id="cd04301">
    <property type="entry name" value="NAT_SF"/>
    <property type="match status" value="1"/>
</dbReference>
<protein>
    <recommendedName>
        <fullName evidence="3">N-acetyltransferase domain-containing protein</fullName>
    </recommendedName>
</protein>
<dbReference type="EMBL" id="UINC01025411">
    <property type="protein sequence ID" value="SVB00945.1"/>
    <property type="molecule type" value="Genomic_DNA"/>
</dbReference>
<feature type="domain" description="N-acetyltransferase" evidence="3">
    <location>
        <begin position="1"/>
        <end position="138"/>
    </location>
</feature>
<keyword evidence="2" id="KW-0012">Acyltransferase</keyword>
<feature type="non-terminal residue" evidence="4">
    <location>
        <position position="1"/>
    </location>
</feature>
<evidence type="ECO:0000256" key="1">
    <source>
        <dbReference type="ARBA" id="ARBA00022679"/>
    </source>
</evidence>
<dbReference type="GO" id="GO:0016747">
    <property type="term" value="F:acyltransferase activity, transferring groups other than amino-acyl groups"/>
    <property type="evidence" value="ECO:0007669"/>
    <property type="project" value="InterPro"/>
</dbReference>
<gene>
    <name evidence="4" type="ORF">METZ01_LOCUS153799</name>
</gene>